<dbReference type="EMBL" id="AWWV01007402">
    <property type="protein sequence ID" value="OMO96623.1"/>
    <property type="molecule type" value="Genomic_DNA"/>
</dbReference>
<comment type="caution">
    <text evidence="1">The sequence shown here is derived from an EMBL/GenBank/DDBJ whole genome shotgun (WGS) entry which is preliminary data.</text>
</comment>
<gene>
    <name evidence="1" type="ORF">CCACVL1_04861</name>
</gene>
<sequence>MFSFCPLIESLNLKSDDSSVFTGARHWLTGPGYKKLLPTPSMEMR</sequence>
<dbReference type="Gramene" id="OMO96623">
    <property type="protein sequence ID" value="OMO96623"/>
    <property type="gene ID" value="CCACVL1_04861"/>
</dbReference>
<evidence type="ECO:0000313" key="1">
    <source>
        <dbReference type="EMBL" id="OMO96623.1"/>
    </source>
</evidence>
<keyword evidence="2" id="KW-1185">Reference proteome</keyword>
<reference evidence="1 2" key="1">
    <citation type="submission" date="2013-09" db="EMBL/GenBank/DDBJ databases">
        <title>Corchorus capsularis genome sequencing.</title>
        <authorList>
            <person name="Alam M."/>
            <person name="Haque M.S."/>
            <person name="Islam M.S."/>
            <person name="Emdad E.M."/>
            <person name="Islam M.M."/>
            <person name="Ahmed B."/>
            <person name="Halim A."/>
            <person name="Hossen Q.M.M."/>
            <person name="Hossain M.Z."/>
            <person name="Ahmed R."/>
            <person name="Khan M.M."/>
            <person name="Islam R."/>
            <person name="Rashid M.M."/>
            <person name="Khan S.A."/>
            <person name="Rahman M.S."/>
            <person name="Alam M."/>
        </authorList>
    </citation>
    <scope>NUCLEOTIDE SEQUENCE [LARGE SCALE GENOMIC DNA]</scope>
    <source>
        <strain evidence="2">cv. CVL-1</strain>
        <tissue evidence="1">Whole seedling</tissue>
    </source>
</reference>
<name>A0A1R3JP64_COCAP</name>
<organism evidence="1 2">
    <name type="scientific">Corchorus capsularis</name>
    <name type="common">Jute</name>
    <dbReference type="NCBI Taxonomy" id="210143"/>
    <lineage>
        <taxon>Eukaryota</taxon>
        <taxon>Viridiplantae</taxon>
        <taxon>Streptophyta</taxon>
        <taxon>Embryophyta</taxon>
        <taxon>Tracheophyta</taxon>
        <taxon>Spermatophyta</taxon>
        <taxon>Magnoliopsida</taxon>
        <taxon>eudicotyledons</taxon>
        <taxon>Gunneridae</taxon>
        <taxon>Pentapetalae</taxon>
        <taxon>rosids</taxon>
        <taxon>malvids</taxon>
        <taxon>Malvales</taxon>
        <taxon>Malvaceae</taxon>
        <taxon>Grewioideae</taxon>
        <taxon>Apeibeae</taxon>
        <taxon>Corchorus</taxon>
    </lineage>
</organism>
<dbReference type="AlphaFoldDB" id="A0A1R3JP64"/>
<proteinExistence type="predicted"/>
<dbReference type="Proteomes" id="UP000188268">
    <property type="component" value="Unassembled WGS sequence"/>
</dbReference>
<evidence type="ECO:0000313" key="2">
    <source>
        <dbReference type="Proteomes" id="UP000188268"/>
    </source>
</evidence>
<accession>A0A1R3JP64</accession>
<protein>
    <submittedName>
        <fullName evidence="1">Uncharacterized protein</fullName>
    </submittedName>
</protein>